<accession>A0A5N5QQG3</accession>
<evidence type="ECO:0000259" key="1">
    <source>
        <dbReference type="PROSITE" id="PS50801"/>
    </source>
</evidence>
<dbReference type="InterPro" id="IPR002645">
    <property type="entry name" value="STAS_dom"/>
</dbReference>
<sequence>MTAPPVRALLIDLSGTLHIGKDALPGAVNALSRIRKAGIPVRFCSNTSKESTSSLVKSLHKMGFEIQASEVFTSLGAAREVVRRQKLNPYFLISASAREEFSEYPKMHNVYDHDAVVVGLAPEELNYEKLNVAFRILTGERPNDTTACGKDREHKTAPLIAMHRASYIRSPDGALSLGPGEWDGIFGVMTKLTTLAGPFVTALESAANVKAHILGKPTRRFFETTLESLSSEGIEKDMWVNTHPGHSDAASRSIVIIGDDINNDLGEGAVELNLRRVLVRTGKYRRGDEDEGEADDPRPETFDSFAHFVDAMLDI</sequence>
<dbReference type="PROSITE" id="PS50801">
    <property type="entry name" value="STAS"/>
    <property type="match status" value="1"/>
</dbReference>
<dbReference type="InterPro" id="IPR023214">
    <property type="entry name" value="HAD_sf"/>
</dbReference>
<evidence type="ECO:0000313" key="2">
    <source>
        <dbReference type="EMBL" id="KAB5593858.1"/>
    </source>
</evidence>
<dbReference type="AlphaFoldDB" id="A0A5N5QQG3"/>
<name>A0A5N5QQG3_9AGAM</name>
<comment type="caution">
    <text evidence="2">The sequence shown here is derived from an EMBL/GenBank/DDBJ whole genome shotgun (WGS) entry which is preliminary data.</text>
</comment>
<dbReference type="OrthoDB" id="426235at2759"/>
<dbReference type="PANTHER" id="PTHR19288">
    <property type="entry name" value="4-NITROPHENYLPHOSPHATASE-RELATED"/>
    <property type="match status" value="1"/>
</dbReference>
<keyword evidence="2" id="KW-0378">Hydrolase</keyword>
<reference evidence="2 3" key="1">
    <citation type="journal article" date="2019" name="Fungal Biol. Biotechnol.">
        <title>Draft genome sequence of fastidious pathogen Ceratobasidium theobromae, which causes vascular-streak dieback in Theobroma cacao.</title>
        <authorList>
            <person name="Ali S.S."/>
            <person name="Asman A."/>
            <person name="Shao J."/>
            <person name="Firmansyah A.P."/>
            <person name="Susilo A.W."/>
            <person name="Rosmana A."/>
            <person name="McMahon P."/>
            <person name="Junaid M."/>
            <person name="Guest D."/>
            <person name="Kheng T.Y."/>
            <person name="Meinhardt L.W."/>
            <person name="Bailey B.A."/>
        </authorList>
    </citation>
    <scope>NUCLEOTIDE SEQUENCE [LARGE SCALE GENOMIC DNA]</scope>
    <source>
        <strain evidence="2 3">CT2</strain>
    </source>
</reference>
<proteinExistence type="predicted"/>
<protein>
    <submittedName>
        <fullName evidence="2">Haloacid dehalogenase-like hydrolase domain containing protein</fullName>
    </submittedName>
</protein>
<dbReference type="SUPFAM" id="SSF56784">
    <property type="entry name" value="HAD-like"/>
    <property type="match status" value="1"/>
</dbReference>
<dbReference type="InterPro" id="IPR006357">
    <property type="entry name" value="HAD-SF_hydro_IIA"/>
</dbReference>
<feature type="domain" description="STAS" evidence="1">
    <location>
        <begin position="1"/>
        <end position="82"/>
    </location>
</feature>
<dbReference type="GO" id="GO:0005737">
    <property type="term" value="C:cytoplasm"/>
    <property type="evidence" value="ECO:0007669"/>
    <property type="project" value="TreeGrafter"/>
</dbReference>
<dbReference type="GO" id="GO:0016791">
    <property type="term" value="F:phosphatase activity"/>
    <property type="evidence" value="ECO:0007669"/>
    <property type="project" value="TreeGrafter"/>
</dbReference>
<dbReference type="PANTHER" id="PTHR19288:SF46">
    <property type="entry name" value="HALOACID DEHALOGENASE-LIKE HYDROLASE DOMAIN-CONTAINING PROTEIN 2"/>
    <property type="match status" value="1"/>
</dbReference>
<dbReference type="EMBL" id="SSOP01000029">
    <property type="protein sequence ID" value="KAB5593858.1"/>
    <property type="molecule type" value="Genomic_DNA"/>
</dbReference>
<dbReference type="Proteomes" id="UP000383932">
    <property type="component" value="Unassembled WGS sequence"/>
</dbReference>
<evidence type="ECO:0000313" key="3">
    <source>
        <dbReference type="Proteomes" id="UP000383932"/>
    </source>
</evidence>
<dbReference type="Pfam" id="PF13344">
    <property type="entry name" value="Hydrolase_6"/>
    <property type="match status" value="1"/>
</dbReference>
<keyword evidence="3" id="KW-1185">Reference proteome</keyword>
<dbReference type="Gene3D" id="3.40.50.1000">
    <property type="entry name" value="HAD superfamily/HAD-like"/>
    <property type="match status" value="2"/>
</dbReference>
<gene>
    <name evidence="2" type="ORF">CTheo_2710</name>
</gene>
<dbReference type="Pfam" id="PF13242">
    <property type="entry name" value="Hydrolase_like"/>
    <property type="match status" value="1"/>
</dbReference>
<dbReference type="InterPro" id="IPR036412">
    <property type="entry name" value="HAD-like_sf"/>
</dbReference>
<organism evidence="2 3">
    <name type="scientific">Ceratobasidium theobromae</name>
    <dbReference type="NCBI Taxonomy" id="1582974"/>
    <lineage>
        <taxon>Eukaryota</taxon>
        <taxon>Fungi</taxon>
        <taxon>Dikarya</taxon>
        <taxon>Basidiomycota</taxon>
        <taxon>Agaricomycotina</taxon>
        <taxon>Agaricomycetes</taxon>
        <taxon>Cantharellales</taxon>
        <taxon>Ceratobasidiaceae</taxon>
        <taxon>Ceratobasidium</taxon>
    </lineage>
</organism>